<dbReference type="InterPro" id="IPR003609">
    <property type="entry name" value="Pan_app"/>
</dbReference>
<dbReference type="InterPro" id="IPR003961">
    <property type="entry name" value="FN3_dom"/>
</dbReference>
<dbReference type="InterPro" id="IPR013783">
    <property type="entry name" value="Ig-like_fold"/>
</dbReference>
<accession>A0A6P4Z752</accession>
<dbReference type="PROSITE" id="PS50853">
    <property type="entry name" value="FN3"/>
    <property type="match status" value="1"/>
</dbReference>
<dbReference type="InterPro" id="IPR050991">
    <property type="entry name" value="ECM_Regulatory_Proteins"/>
</dbReference>
<evidence type="ECO:0000313" key="4">
    <source>
        <dbReference type="RefSeq" id="XP_019637230.1"/>
    </source>
</evidence>
<dbReference type="Gene3D" id="3.50.4.10">
    <property type="entry name" value="Hepatocyte Growth Factor"/>
    <property type="match status" value="1"/>
</dbReference>
<dbReference type="KEGG" id="bbel:109479681"/>
<dbReference type="SMART" id="SM00060">
    <property type="entry name" value="FN3"/>
    <property type="match status" value="2"/>
</dbReference>
<keyword evidence="1" id="KW-0677">Repeat</keyword>
<dbReference type="Gene3D" id="2.60.40.10">
    <property type="entry name" value="Immunoglobulins"/>
    <property type="match status" value="2"/>
</dbReference>
<dbReference type="InterPro" id="IPR036116">
    <property type="entry name" value="FN3_sf"/>
</dbReference>
<dbReference type="GeneID" id="109479681"/>
<dbReference type="PANTHER" id="PTHR46708">
    <property type="entry name" value="TENASCIN"/>
    <property type="match status" value="1"/>
</dbReference>
<protein>
    <submittedName>
        <fullName evidence="4">Fibronectin-like</fullName>
    </submittedName>
</protein>
<name>A0A6P4Z752_BRABE</name>
<sequence length="483" mass="53312">MDLRDPTITTSDKFSLYFGENHSEESCQEACKQEESCQGYSLNLTSNGCYGLLNTDDKRHYRFDVEQDHVISGFKQPCDVQYDKYTDKSAMFGLVSVGGTDNRPDTVFLGEFQSEAACEYACSLENSCQAYTWVTRTNMPDLLQKCYGRNVANPTLQQTRGKYTGIKKQQSSVLTKPTDLYVQSVTSSTVDILLVTQHQVRISCVPTCDRVTVDNINGVTSATFSELQQATSYTMYVRAFETFVESEAAVVTASTMFAAPNVTLTKSAWNTVNIRWQKEAFAWEEAAISMNISCMRKRHGHFENGEECGVLQANNAEGEVTMDGLFQGMDYTFTVERRAGDTLRGDTAEVSSYVGLIAPTSLTAVTIGAQTITIGWRLDSDEGPVIPTVTIHCVPACVVKLVNGSTAELSDLQAGTDYIILVWTEFSDLQSDVVTITATTLIPPPSGLQAPQLSPSSIKLSWDSPAVQPDSYQISYRLDIRFM</sequence>
<dbReference type="CDD" id="cd00063">
    <property type="entry name" value="FN3"/>
    <property type="match status" value="1"/>
</dbReference>
<dbReference type="RefSeq" id="XP_019637230.1">
    <property type="nucleotide sequence ID" value="XM_019781671.1"/>
</dbReference>
<organism evidence="3 4">
    <name type="scientific">Branchiostoma belcheri</name>
    <name type="common">Amphioxus</name>
    <dbReference type="NCBI Taxonomy" id="7741"/>
    <lineage>
        <taxon>Eukaryota</taxon>
        <taxon>Metazoa</taxon>
        <taxon>Chordata</taxon>
        <taxon>Cephalochordata</taxon>
        <taxon>Leptocardii</taxon>
        <taxon>Amphioxiformes</taxon>
        <taxon>Branchiostomatidae</taxon>
        <taxon>Branchiostoma</taxon>
    </lineage>
</organism>
<keyword evidence="3" id="KW-1185">Reference proteome</keyword>
<dbReference type="AlphaFoldDB" id="A0A6P4Z752"/>
<evidence type="ECO:0000259" key="2">
    <source>
        <dbReference type="PROSITE" id="PS50853"/>
    </source>
</evidence>
<dbReference type="PANTHER" id="PTHR46708:SF2">
    <property type="entry name" value="FIBRONECTIN TYPE-III DOMAIN-CONTAINING PROTEIN"/>
    <property type="match status" value="1"/>
</dbReference>
<dbReference type="Pfam" id="PF14295">
    <property type="entry name" value="PAN_4"/>
    <property type="match status" value="2"/>
</dbReference>
<dbReference type="SUPFAM" id="SSF49265">
    <property type="entry name" value="Fibronectin type III"/>
    <property type="match status" value="2"/>
</dbReference>
<proteinExistence type="predicted"/>
<evidence type="ECO:0000256" key="1">
    <source>
        <dbReference type="ARBA" id="ARBA00022737"/>
    </source>
</evidence>
<evidence type="ECO:0000313" key="3">
    <source>
        <dbReference type="Proteomes" id="UP000515135"/>
    </source>
</evidence>
<feature type="domain" description="Fibronectin type-III" evidence="2">
    <location>
        <begin position="444"/>
        <end position="483"/>
    </location>
</feature>
<reference evidence="4" key="1">
    <citation type="submission" date="2025-08" db="UniProtKB">
        <authorList>
            <consortium name="RefSeq"/>
        </authorList>
    </citation>
    <scope>IDENTIFICATION</scope>
    <source>
        <tissue evidence="4">Gonad</tissue>
    </source>
</reference>
<dbReference type="Proteomes" id="UP000515135">
    <property type="component" value="Unplaced"/>
</dbReference>
<gene>
    <name evidence="4" type="primary">LOC109479681</name>
</gene>